<evidence type="ECO:0000256" key="1">
    <source>
        <dbReference type="ARBA" id="ARBA00022729"/>
    </source>
</evidence>
<dbReference type="Proteomes" id="UP000199673">
    <property type="component" value="Unassembled WGS sequence"/>
</dbReference>
<proteinExistence type="predicted"/>
<dbReference type="OrthoDB" id="966171at2"/>
<dbReference type="InterPro" id="IPR029052">
    <property type="entry name" value="Metallo-depent_PP-like"/>
</dbReference>
<feature type="domain" description="Secretion system C-terminal sorting" evidence="4">
    <location>
        <begin position="1230"/>
        <end position="1301"/>
    </location>
</feature>
<dbReference type="InterPro" id="IPR004843">
    <property type="entry name" value="Calcineurin-like_PHP"/>
</dbReference>
<dbReference type="PANTHER" id="PTHR22953:SF153">
    <property type="entry name" value="PURPLE ACID PHOSPHATASE"/>
    <property type="match status" value="1"/>
</dbReference>
<reference evidence="6" key="1">
    <citation type="submission" date="2016-10" db="EMBL/GenBank/DDBJ databases">
        <authorList>
            <person name="Varghese N."/>
            <person name="Submissions S."/>
        </authorList>
    </citation>
    <scope>NUCLEOTIDE SEQUENCE [LARGE SCALE GENOMIC DNA]</scope>
    <source>
        <strain evidence="6">DSM 23445</strain>
    </source>
</reference>
<dbReference type="RefSeq" id="WP_091696835.1">
    <property type="nucleotide sequence ID" value="NZ_FPBF01000007.1"/>
</dbReference>
<dbReference type="Gene3D" id="2.60.40.10">
    <property type="entry name" value="Immunoglobulins"/>
    <property type="match status" value="2"/>
</dbReference>
<dbReference type="InterPro" id="IPR039331">
    <property type="entry name" value="PAPs-like"/>
</dbReference>
<dbReference type="PANTHER" id="PTHR22953">
    <property type="entry name" value="ACID PHOSPHATASE RELATED"/>
    <property type="match status" value="1"/>
</dbReference>
<feature type="region of interest" description="Disordered" evidence="2">
    <location>
        <begin position="327"/>
        <end position="346"/>
    </location>
</feature>
<name>A0A1I7DKN9_9BACT</name>
<gene>
    <name evidence="5" type="ORF">SAMN04489724_4094</name>
</gene>
<evidence type="ECO:0000259" key="4">
    <source>
        <dbReference type="Pfam" id="PF18962"/>
    </source>
</evidence>
<dbReference type="InterPro" id="IPR013783">
    <property type="entry name" value="Ig-like_fold"/>
</dbReference>
<dbReference type="Pfam" id="PF18962">
    <property type="entry name" value="Por_Secre_tail"/>
    <property type="match status" value="1"/>
</dbReference>
<keyword evidence="6" id="KW-1185">Reference proteome</keyword>
<evidence type="ECO:0000256" key="2">
    <source>
        <dbReference type="SAM" id="MobiDB-lite"/>
    </source>
</evidence>
<dbReference type="NCBIfam" id="TIGR04183">
    <property type="entry name" value="Por_Secre_tail"/>
    <property type="match status" value="1"/>
</dbReference>
<evidence type="ECO:0000313" key="6">
    <source>
        <dbReference type="Proteomes" id="UP000199673"/>
    </source>
</evidence>
<feature type="compositionally biased region" description="Polar residues" evidence="2">
    <location>
        <begin position="327"/>
        <end position="338"/>
    </location>
</feature>
<keyword evidence="1" id="KW-0732">Signal</keyword>
<dbReference type="EMBL" id="FPBF01000007">
    <property type="protein sequence ID" value="SFU12273.1"/>
    <property type="molecule type" value="Genomic_DNA"/>
</dbReference>
<dbReference type="Pfam" id="PF00149">
    <property type="entry name" value="Metallophos"/>
    <property type="match status" value="1"/>
</dbReference>
<dbReference type="Gene3D" id="3.60.21.10">
    <property type="match status" value="1"/>
</dbReference>
<dbReference type="STRING" id="305507.SAMN04489724_4094"/>
<protein>
    <submittedName>
        <fullName evidence="5">Por secretion system C-terminal sorting domain-containing protein</fullName>
    </submittedName>
</protein>
<evidence type="ECO:0000313" key="5">
    <source>
        <dbReference type="EMBL" id="SFU12273.1"/>
    </source>
</evidence>
<feature type="domain" description="Calcineurin-like phosphoesterase" evidence="3">
    <location>
        <begin position="213"/>
        <end position="453"/>
    </location>
</feature>
<accession>A0A1I7DKN9</accession>
<dbReference type="SUPFAM" id="SSF56300">
    <property type="entry name" value="Metallo-dependent phosphatases"/>
    <property type="match status" value="1"/>
</dbReference>
<evidence type="ECO:0000259" key="3">
    <source>
        <dbReference type="Pfam" id="PF00149"/>
    </source>
</evidence>
<dbReference type="InterPro" id="IPR026444">
    <property type="entry name" value="Secre_tail"/>
</dbReference>
<sequence>MKKHLLFSIGLLICLAFTSLNVAEVNPYRIYPFLQVYGQGKMQLTWFSNSLATSSIKLTGESGEILYEGEVAGESVPNIYYTSQEKNQTIDGLEQGSWIKSDQVFRYRMPIDLPAGVAVDYVVSLGGVDYAGSFTMPVSKSSWDKIRFMALADSETDPRGRVTNRAWYPGNPLFRPITSVPELWKQKFGSTVEQGIELPNYMLTEEVGYKENLKIINERDPDFIIMPGDLVQGAGYQPAWDEFFRHNAGDLGKGLSSYAIIPALGNWESYGAISGGYGNNERGEFLPVVGRNRFHTYFETPVEDPLQKHKKSYYRVDYGPVTILTLDSSNGTPDQTATDFDGQPKLTGKQYTLPGTDTQENYTLAQYNAAGGNDLSGFEPGSDQYLWLEENLKDAKENGQLIFVQYHHIAYSSGEHGVPMNHELSVGQVGTPLRVLNPLLENYGVIAVFSGHDELFERSFVDEDGDGKGILYYDVGVAGDGMRGEKRDWLGNPFNTLDYNPYRKWTADQSSVEQWNTSGANPVLVDGGKHYGHLEVNLEKKVEGDQEFALINFIPVYVFPVMDQNYNLQKIERRVYNDEVSLKIPLRIIEERPQVKDRLELGLSNEGKATLTSEQVFTNWPISSIYTVSLSKSDFTCENLGAQEVTVLIKDDKGNNWEDKIEVVVQDKIAPVLETKNLVLELDLTKGQVELSPEDFIQLITDNCGVKEVTLNKTKATCEDVGKEIRVELRAVDNAGNVTEKSAVLVVKGITSSPVTIAGSNSICAGTKQTLTLKSDAAFEVVSWRKNGTDISGATGKFLEIEDSGSYHAIVRYVGGCLFETEKFIVNPANATSVKITGSESICEGSKQTLTLKSDAGFEVVKWRKNGTEITGATGKTLEIESAGTYQAIVRTAGGCLVETADFIVETASAKPVTITGSESICAGTKQTLELKSEAGFEVVKWRKNGTEITGANGKTLEIESAGTYQAIVRTEGGCLVETADFIVETASAKPVTITGSESICAGTKQTLELKSEAAFEVVKWRKNGTEIAGATGKTLEIESAGTYQAIVRTAGGCLVETADFTVKETATADVKITGPASICAGDNKTLTLTSEAEFEVLRWRRNGTEITGATGKTLEIAEGGSYHAIVRLAGGCLVETTKFEVKTEAKPSGEIAVDGNILRAPEGNYTYQWFRNGDKLEGDTQRMLTVNQMGEFSVELTNEAGCSTRLAAVTMTISGIFNPGILISEELKIYPNPASSQVEIQAMGDLEFAENSMRIFDNSGKDVSSSVEVIRQSSNAVTLAIARLSAGTYVIMVESQDNRVFVGRLIKQ</sequence>
<organism evidence="5 6">
    <name type="scientific">Algoriphagus locisalis</name>
    <dbReference type="NCBI Taxonomy" id="305507"/>
    <lineage>
        <taxon>Bacteria</taxon>
        <taxon>Pseudomonadati</taxon>
        <taxon>Bacteroidota</taxon>
        <taxon>Cytophagia</taxon>
        <taxon>Cytophagales</taxon>
        <taxon>Cyclobacteriaceae</taxon>
        <taxon>Algoriphagus</taxon>
    </lineage>
</organism>
<dbReference type="GO" id="GO:0003993">
    <property type="term" value="F:acid phosphatase activity"/>
    <property type="evidence" value="ECO:0007669"/>
    <property type="project" value="InterPro"/>
</dbReference>